<comment type="caution">
    <text evidence="2">The sequence shown here is derived from an EMBL/GenBank/DDBJ whole genome shotgun (WGS) entry which is preliminary data.</text>
</comment>
<name>A0A0B0EM26_9BACT</name>
<keyword evidence="1" id="KW-0472">Membrane</keyword>
<accession>A0A0B0EM26</accession>
<protein>
    <submittedName>
        <fullName evidence="2">Uncharacterized protein</fullName>
    </submittedName>
</protein>
<organism evidence="2 3">
    <name type="scientific">Candidatus Scalindua brodae</name>
    <dbReference type="NCBI Taxonomy" id="237368"/>
    <lineage>
        <taxon>Bacteria</taxon>
        <taxon>Pseudomonadati</taxon>
        <taxon>Planctomycetota</taxon>
        <taxon>Candidatus Brocadiia</taxon>
        <taxon>Candidatus Brocadiales</taxon>
        <taxon>Candidatus Scalinduaceae</taxon>
        <taxon>Candidatus Scalindua</taxon>
    </lineage>
</organism>
<proteinExistence type="predicted"/>
<keyword evidence="1" id="KW-1133">Transmembrane helix</keyword>
<dbReference type="Proteomes" id="UP000030652">
    <property type="component" value="Unassembled WGS sequence"/>
</dbReference>
<evidence type="ECO:0000313" key="2">
    <source>
        <dbReference type="EMBL" id="KHE93659.1"/>
    </source>
</evidence>
<reference evidence="2 3" key="1">
    <citation type="submission" date="2014-10" db="EMBL/GenBank/DDBJ databases">
        <title>Draft genome of anammox bacterium scalindua brodae, obtained using differential coverage binning of sequence data from two enrichment reactors.</title>
        <authorList>
            <person name="Speth D.R."/>
            <person name="Russ L."/>
            <person name="Kartal B."/>
            <person name="Op den Camp H.J."/>
            <person name="Dutilh B.E."/>
            <person name="Jetten M.S."/>
        </authorList>
    </citation>
    <scope>NUCLEOTIDE SEQUENCE [LARGE SCALE GENOMIC DNA]</scope>
    <source>
        <strain evidence="2">RU1</strain>
    </source>
</reference>
<keyword evidence="1" id="KW-0812">Transmembrane</keyword>
<gene>
    <name evidence="2" type="ORF">SCABRO_00588</name>
</gene>
<sequence length="181" mass="21108">MIQVPGYIKQVIFYTPQFFKAVIFLYGNIPEFIGRGGKSFHTPLYSTDGSINGNNYYFRTIIQSDGDIINIIPSITDIYEVDAHIYIRYKEKYQEHYDKVKKFCAALEGLSTITKAISMFLGLLCITTLNNRFPFGEEWQTQVYMCVIPWTIFSFLFHKFVSRYIFKIIINMVVKGIRAKV</sequence>
<dbReference type="AlphaFoldDB" id="A0A0B0EM26"/>
<evidence type="ECO:0000256" key="1">
    <source>
        <dbReference type="SAM" id="Phobius"/>
    </source>
</evidence>
<feature type="transmembrane region" description="Helical" evidence="1">
    <location>
        <begin position="141"/>
        <end position="161"/>
    </location>
</feature>
<dbReference type="EMBL" id="JRYO01000043">
    <property type="protein sequence ID" value="KHE93659.1"/>
    <property type="molecule type" value="Genomic_DNA"/>
</dbReference>
<feature type="transmembrane region" description="Helical" evidence="1">
    <location>
        <begin position="109"/>
        <end position="129"/>
    </location>
</feature>
<evidence type="ECO:0000313" key="3">
    <source>
        <dbReference type="Proteomes" id="UP000030652"/>
    </source>
</evidence>